<feature type="binding site" evidence="6">
    <location>
        <begin position="277"/>
        <end position="280"/>
    </location>
    <ligand>
        <name>ATP</name>
        <dbReference type="ChEBI" id="CHEBI:30616"/>
    </ligand>
</feature>
<accession>A0A0G0LW37</accession>
<dbReference type="PANTHER" id="PTHR42749:SF1">
    <property type="entry name" value="CELL SHAPE-DETERMINING PROTEIN MREB"/>
    <property type="match status" value="1"/>
</dbReference>
<dbReference type="AlphaFoldDB" id="A0A0G0LW37"/>
<evidence type="ECO:0000256" key="1">
    <source>
        <dbReference type="ARBA" id="ARBA00022490"/>
    </source>
</evidence>
<dbReference type="GO" id="GO:0005524">
    <property type="term" value="F:ATP binding"/>
    <property type="evidence" value="ECO:0007669"/>
    <property type="project" value="UniProtKB-KW"/>
</dbReference>
<comment type="similarity">
    <text evidence="5 6">Belongs to the FtsA/MreB family.</text>
</comment>
<sequence length="333" mass="35510">MGTANTLVYVKGKGIVVNEPSVVALNIKTKQILAIGEEAKKMVGRTPANIVASRPLVDGVVSDFEVTEIMLKYFIDKVHKESFALFPRPRVVVGIPSGVTEVEKRAVEDAAKNAGAREAYLVEEPMAAAIGARLPIQEAAGTMVVDIGGGTTEVAVISLGGVVAARSIRIAGDELNEDIIQYARDEFNLLLGERTAEDIKIAIGSAYPLDKKLEAVMRGRDLVTGLPKAIPVDSDQIRQALAKSVNILIDSIKITIEETPPELVADIMEQGIFLAGGGALLKGLDQLVTLTTKMPVHMANDPLTCVVRGTGLILEDLDSLRGVLVPTNYKAPR</sequence>
<evidence type="ECO:0000256" key="2">
    <source>
        <dbReference type="ARBA" id="ARBA00022741"/>
    </source>
</evidence>
<evidence type="ECO:0000256" key="4">
    <source>
        <dbReference type="ARBA" id="ARBA00022960"/>
    </source>
</evidence>
<feature type="binding site" evidence="6">
    <location>
        <begin position="3"/>
        <end position="5"/>
    </location>
    <ligand>
        <name>ATP</name>
        <dbReference type="ChEBI" id="CHEBI:30616"/>
    </ligand>
</feature>
<dbReference type="SUPFAM" id="SSF53067">
    <property type="entry name" value="Actin-like ATPase domain"/>
    <property type="match status" value="2"/>
</dbReference>
<dbReference type="PATRIC" id="fig|1618345.3.peg.88"/>
<feature type="binding site" evidence="6">
    <location>
        <begin position="149"/>
        <end position="151"/>
    </location>
    <ligand>
        <name>ATP</name>
        <dbReference type="ChEBI" id="CHEBI:30616"/>
    </ligand>
</feature>
<protein>
    <recommendedName>
        <fullName evidence="6">Cell shape-determining protein MreB</fullName>
    </recommendedName>
</protein>
<comment type="subunit">
    <text evidence="6">Forms polymers.</text>
</comment>
<evidence type="ECO:0000256" key="3">
    <source>
        <dbReference type="ARBA" id="ARBA00022840"/>
    </source>
</evidence>
<dbReference type="Gene3D" id="3.30.420.40">
    <property type="match status" value="3"/>
</dbReference>
<dbReference type="STRING" id="1618345.UT18_C0002G0034"/>
<comment type="subcellular location">
    <subcellularLocation>
        <location evidence="6">Cytoplasm</location>
    </subcellularLocation>
    <text evidence="6">Membrane-associated.</text>
</comment>
<reference evidence="7 8" key="1">
    <citation type="journal article" date="2015" name="Nature">
        <title>rRNA introns, odd ribosomes, and small enigmatic genomes across a large radiation of phyla.</title>
        <authorList>
            <person name="Brown C.T."/>
            <person name="Hug L.A."/>
            <person name="Thomas B.C."/>
            <person name="Sharon I."/>
            <person name="Castelle C.J."/>
            <person name="Singh A."/>
            <person name="Wilkins M.J."/>
            <person name="Williams K.H."/>
            <person name="Banfield J.F."/>
        </authorList>
    </citation>
    <scope>NUCLEOTIDE SEQUENCE [LARGE SCALE GENOMIC DNA]</scope>
</reference>
<dbReference type="InterPro" id="IPR043129">
    <property type="entry name" value="ATPase_NBD"/>
</dbReference>
<dbReference type="InterPro" id="IPR004753">
    <property type="entry name" value="MreB"/>
</dbReference>
<dbReference type="GO" id="GO:0005737">
    <property type="term" value="C:cytoplasm"/>
    <property type="evidence" value="ECO:0007669"/>
    <property type="project" value="UniProtKB-SubCell"/>
</dbReference>
<name>A0A0G0LW37_UNCC2</name>
<dbReference type="PANTHER" id="PTHR42749">
    <property type="entry name" value="CELL SHAPE-DETERMINING PROTEIN MREB"/>
    <property type="match status" value="1"/>
</dbReference>
<comment type="caution">
    <text evidence="7">The sequence shown here is derived from an EMBL/GenBank/DDBJ whole genome shotgun (WGS) entry which is preliminary data.</text>
</comment>
<dbReference type="HAMAP" id="MF_02207">
    <property type="entry name" value="MreB"/>
    <property type="match status" value="1"/>
</dbReference>
<dbReference type="GO" id="GO:0008360">
    <property type="term" value="P:regulation of cell shape"/>
    <property type="evidence" value="ECO:0007669"/>
    <property type="project" value="UniProtKB-UniRule"/>
</dbReference>
<evidence type="ECO:0000313" key="8">
    <source>
        <dbReference type="Proteomes" id="UP000034207"/>
    </source>
</evidence>
<comment type="function">
    <text evidence="6">Forms membrane-associated dynamic filaments that are essential for cell shape determination. Acts by regulating cell wall synthesis and cell elongation, and thus cell shape. A feedback loop between cell geometry and MreB localization may maintain elongated cell shape by targeting cell wall growth to regions of negative cell wall curvature.</text>
</comment>
<gene>
    <name evidence="6" type="primary">mreB</name>
    <name evidence="7" type="ORF">UT18_C0002G0034</name>
</gene>
<dbReference type="CDD" id="cd10225">
    <property type="entry name" value="ASKHA_NBD_MreB-like"/>
    <property type="match status" value="1"/>
</dbReference>
<evidence type="ECO:0000256" key="5">
    <source>
        <dbReference type="ARBA" id="ARBA00023458"/>
    </source>
</evidence>
<feature type="binding site" evidence="6">
    <location>
        <begin position="197"/>
        <end position="200"/>
    </location>
    <ligand>
        <name>ATP</name>
        <dbReference type="ChEBI" id="CHEBI:30616"/>
    </ligand>
</feature>
<dbReference type="Pfam" id="PF06723">
    <property type="entry name" value="MreB_Mbl"/>
    <property type="match status" value="1"/>
</dbReference>
<dbReference type="PRINTS" id="PR01652">
    <property type="entry name" value="SHAPEPROTEIN"/>
</dbReference>
<keyword evidence="4 6" id="KW-0133">Cell shape</keyword>
<dbReference type="InterPro" id="IPR056546">
    <property type="entry name" value="MreB_MamK-like"/>
</dbReference>
<dbReference type="EMBL" id="LBVV01000002">
    <property type="protein sequence ID" value="KKQ95257.1"/>
    <property type="molecule type" value="Genomic_DNA"/>
</dbReference>
<keyword evidence="3 6" id="KW-0067">ATP-binding</keyword>
<evidence type="ECO:0000313" key="7">
    <source>
        <dbReference type="EMBL" id="KKQ95257.1"/>
    </source>
</evidence>
<dbReference type="GO" id="GO:0000902">
    <property type="term" value="P:cell morphogenesis"/>
    <property type="evidence" value="ECO:0007669"/>
    <property type="project" value="InterPro"/>
</dbReference>
<dbReference type="NCBIfam" id="TIGR00904">
    <property type="entry name" value="mreB"/>
    <property type="match status" value="1"/>
</dbReference>
<organism evidence="7 8">
    <name type="scientific">candidate division CPR2 bacterium GW2011_GWC2_39_10</name>
    <dbReference type="NCBI Taxonomy" id="1618345"/>
    <lineage>
        <taxon>Bacteria</taxon>
        <taxon>Bacteria division CPR2</taxon>
    </lineage>
</organism>
<keyword evidence="1 6" id="KW-0963">Cytoplasm</keyword>
<proteinExistence type="inferred from homology"/>
<dbReference type="Proteomes" id="UP000034207">
    <property type="component" value="Unassembled WGS sequence"/>
</dbReference>
<dbReference type="NCBIfam" id="NF010539">
    <property type="entry name" value="PRK13927.1"/>
    <property type="match status" value="1"/>
</dbReference>
<keyword evidence="2 6" id="KW-0547">Nucleotide-binding</keyword>
<evidence type="ECO:0000256" key="6">
    <source>
        <dbReference type="HAMAP-Rule" id="MF_02207"/>
    </source>
</evidence>